<evidence type="ECO:0000313" key="1">
    <source>
        <dbReference type="EMBL" id="GIY21241.1"/>
    </source>
</evidence>
<dbReference type="Proteomes" id="UP001054837">
    <property type="component" value="Unassembled WGS sequence"/>
</dbReference>
<protein>
    <submittedName>
        <fullName evidence="1">Uncharacterized protein</fullName>
    </submittedName>
</protein>
<dbReference type="AlphaFoldDB" id="A0AAV4RK21"/>
<proteinExistence type="predicted"/>
<organism evidence="1 2">
    <name type="scientific">Caerostris darwini</name>
    <dbReference type="NCBI Taxonomy" id="1538125"/>
    <lineage>
        <taxon>Eukaryota</taxon>
        <taxon>Metazoa</taxon>
        <taxon>Ecdysozoa</taxon>
        <taxon>Arthropoda</taxon>
        <taxon>Chelicerata</taxon>
        <taxon>Arachnida</taxon>
        <taxon>Araneae</taxon>
        <taxon>Araneomorphae</taxon>
        <taxon>Entelegynae</taxon>
        <taxon>Araneoidea</taxon>
        <taxon>Araneidae</taxon>
        <taxon>Caerostris</taxon>
    </lineage>
</organism>
<name>A0AAV4RK21_9ARAC</name>
<evidence type="ECO:0000313" key="2">
    <source>
        <dbReference type="Proteomes" id="UP001054837"/>
    </source>
</evidence>
<reference evidence="1 2" key="1">
    <citation type="submission" date="2021-06" db="EMBL/GenBank/DDBJ databases">
        <title>Caerostris darwini draft genome.</title>
        <authorList>
            <person name="Kono N."/>
            <person name="Arakawa K."/>
        </authorList>
    </citation>
    <scope>NUCLEOTIDE SEQUENCE [LARGE SCALE GENOMIC DNA]</scope>
</reference>
<keyword evidence="2" id="KW-1185">Reference proteome</keyword>
<gene>
    <name evidence="1" type="primary">AVEN_41783_2</name>
    <name evidence="1" type="ORF">CDAR_258521</name>
</gene>
<comment type="caution">
    <text evidence="1">The sequence shown here is derived from an EMBL/GenBank/DDBJ whole genome shotgun (WGS) entry which is preliminary data.</text>
</comment>
<dbReference type="EMBL" id="BPLQ01006275">
    <property type="protein sequence ID" value="GIY21241.1"/>
    <property type="molecule type" value="Genomic_DNA"/>
</dbReference>
<accession>A0AAV4RK21</accession>
<sequence length="88" mass="10369">MTIFNIDPDSDTVTSSRPYQDVIAINELSDLDSFETRHRKKTTAERTELTSRFPWMRNEILQELEDRKKYFGYKGYGLPIMRTSGQQC</sequence>